<feature type="region of interest" description="Disordered" evidence="8">
    <location>
        <begin position="319"/>
        <end position="369"/>
    </location>
</feature>
<evidence type="ECO:0000256" key="5">
    <source>
        <dbReference type="ARBA" id="ARBA00022970"/>
    </source>
</evidence>
<evidence type="ECO:0000256" key="7">
    <source>
        <dbReference type="ARBA" id="ARBA00023136"/>
    </source>
</evidence>
<feature type="transmembrane region" description="Helical" evidence="9">
    <location>
        <begin position="398"/>
        <end position="422"/>
    </location>
</feature>
<keyword evidence="4 9" id="KW-0812">Transmembrane</keyword>
<feature type="transmembrane region" description="Helical" evidence="9">
    <location>
        <begin position="38"/>
        <end position="58"/>
    </location>
</feature>
<keyword evidence="6 9" id="KW-1133">Transmembrane helix</keyword>
<evidence type="ECO:0000256" key="6">
    <source>
        <dbReference type="ARBA" id="ARBA00022989"/>
    </source>
</evidence>
<feature type="transmembrane region" description="Helical" evidence="9">
    <location>
        <begin position="487"/>
        <end position="509"/>
    </location>
</feature>
<dbReference type="InterPro" id="IPR011701">
    <property type="entry name" value="MFS"/>
</dbReference>
<dbReference type="PANTHER" id="PTHR20772:SF2">
    <property type="entry name" value="PROTEIN FMP42"/>
    <property type="match status" value="1"/>
</dbReference>
<proteinExistence type="inferred from homology"/>
<gene>
    <name evidence="10" type="primary">NPT1</name>
    <name evidence="10" type="ORF">PMLGA01_020012600</name>
</gene>
<keyword evidence="7 9" id="KW-0472">Membrane</keyword>
<evidence type="ECO:0000313" key="11">
    <source>
        <dbReference type="Proteomes" id="UP000219799"/>
    </source>
</evidence>
<feature type="transmembrane region" description="Helical" evidence="9">
    <location>
        <begin position="174"/>
        <end position="194"/>
    </location>
</feature>
<name>A0A1C3K9P9_PLAMA</name>
<feature type="transmembrane region" description="Helical" evidence="9">
    <location>
        <begin position="148"/>
        <end position="167"/>
    </location>
</feature>
<feature type="transmembrane region" description="Helical" evidence="9">
    <location>
        <begin position="206"/>
        <end position="231"/>
    </location>
</feature>
<dbReference type="Gene3D" id="1.20.1250.20">
    <property type="entry name" value="MFS general substrate transporter like domains"/>
    <property type="match status" value="2"/>
</dbReference>
<dbReference type="Proteomes" id="UP000219799">
    <property type="component" value="Chromosome 2"/>
</dbReference>
<comment type="subcellular location">
    <subcellularLocation>
        <location evidence="1">Membrane</location>
        <topology evidence="1">Multi-pass membrane protein</topology>
    </subcellularLocation>
</comment>
<evidence type="ECO:0000313" key="10">
    <source>
        <dbReference type="EMBL" id="SBT70254.1"/>
    </source>
</evidence>
<keyword evidence="5" id="KW-0029">Amino-acid transport</keyword>
<organism evidence="10 11">
    <name type="scientific">Plasmodium malariae</name>
    <dbReference type="NCBI Taxonomy" id="5858"/>
    <lineage>
        <taxon>Eukaryota</taxon>
        <taxon>Sar</taxon>
        <taxon>Alveolata</taxon>
        <taxon>Apicomplexa</taxon>
        <taxon>Aconoidasida</taxon>
        <taxon>Haemosporida</taxon>
        <taxon>Plasmodiidae</taxon>
        <taxon>Plasmodium</taxon>
        <taxon>Plasmodium (Plasmodium)</taxon>
    </lineage>
</organism>
<dbReference type="PANTHER" id="PTHR20772">
    <property type="entry name" value="PROTEIN FMP42"/>
    <property type="match status" value="1"/>
</dbReference>
<dbReference type="InterPro" id="IPR052599">
    <property type="entry name" value="SLC43A_AATransporter"/>
</dbReference>
<evidence type="ECO:0000256" key="3">
    <source>
        <dbReference type="ARBA" id="ARBA00022448"/>
    </source>
</evidence>
<dbReference type="GO" id="GO:0006865">
    <property type="term" value="P:amino acid transport"/>
    <property type="evidence" value="ECO:0007669"/>
    <property type="project" value="UniProtKB-KW"/>
</dbReference>
<feature type="transmembrane region" description="Helical" evidence="9">
    <location>
        <begin position="556"/>
        <end position="576"/>
    </location>
</feature>
<feature type="transmembrane region" description="Helical" evidence="9">
    <location>
        <begin position="120"/>
        <end position="136"/>
    </location>
</feature>
<feature type="compositionally biased region" description="Basic residues" evidence="8">
    <location>
        <begin position="334"/>
        <end position="343"/>
    </location>
</feature>
<dbReference type="VEuPathDB" id="PlasmoDB:PmUG01_02018800"/>
<keyword evidence="3" id="KW-0813">Transport</keyword>
<evidence type="ECO:0000256" key="4">
    <source>
        <dbReference type="ARBA" id="ARBA00022692"/>
    </source>
</evidence>
<dbReference type="SUPFAM" id="SSF103473">
    <property type="entry name" value="MFS general substrate transporter"/>
    <property type="match status" value="1"/>
</dbReference>
<dbReference type="GO" id="GO:0022857">
    <property type="term" value="F:transmembrane transporter activity"/>
    <property type="evidence" value="ECO:0007669"/>
    <property type="project" value="InterPro"/>
</dbReference>
<feature type="transmembrane region" description="Helical" evidence="9">
    <location>
        <begin position="434"/>
        <end position="452"/>
    </location>
</feature>
<comment type="similarity">
    <text evidence="2">Belongs to the SLC43A transporter (TC 2.A.1.44) family.</text>
</comment>
<evidence type="ECO:0000256" key="8">
    <source>
        <dbReference type="SAM" id="MobiDB-lite"/>
    </source>
</evidence>
<feature type="compositionally biased region" description="Polar residues" evidence="8">
    <location>
        <begin position="360"/>
        <end position="369"/>
    </location>
</feature>
<dbReference type="AlphaFoldDB" id="A0A1C3K9P9"/>
<protein>
    <submittedName>
        <fullName evidence="10">Novel putative transporter 1, putative</fullName>
    </submittedName>
</protein>
<dbReference type="Pfam" id="PF07690">
    <property type="entry name" value="MFS_1"/>
    <property type="match status" value="1"/>
</dbReference>
<evidence type="ECO:0000256" key="2">
    <source>
        <dbReference type="ARBA" id="ARBA00006595"/>
    </source>
</evidence>
<dbReference type="EMBL" id="LT594490">
    <property type="protein sequence ID" value="SBT70254.1"/>
    <property type="molecule type" value="Genomic_DNA"/>
</dbReference>
<evidence type="ECO:0000256" key="1">
    <source>
        <dbReference type="ARBA" id="ARBA00004141"/>
    </source>
</evidence>
<sequence>MKESVGSKVKRFIKGLWLKTDPNLPGARQKTPLNISRFYLLIIIVIYTAVSACIYFDWSAIRKLLLNVGKYKHLNLGEYNDITVTPQYKKINNLYPITLAIHFTTSVFCGFLYDHIGPKFTAMLGQIFNIICWLFLSIDSTTIDTTLIGFIFLGLGADTAFIPILTISNLYPDASTFILTVVGAAASLSYAVPATLNLICTHYPNIAFSTICYGYILLILLPCLLIAIFLLPVKPFKGLDYYIENNEENVRYLDGLEEGGGGRGEKLSKVYMHDDVELQRSNIDSSNVGRSNIGRSNIGSSNIGSSNIGSSNIGSSNIGSSNIDGSDKSAEKVGKKKKKKNNKNKFLTNEEGNKSEHTKSTISDDTINNDKMTNTSRSIVEDGDDFHKKNILLFFKILVSYPSICIITYFILFNISTVFYGMVTDTYFSYDRSIINIINILMPISCIPCIIFGRFINKYGAAIMIILMNACSALMHLTALIKHKVAGLISAFLYMCVTSIYTSQIYCFIQNSFPSTIFGKLLGIASLCGGLFSLLCDKLYDHIISKDGTSIDPTNVVVLLVIALIIMFLPLSILYVRKYERSIENVHHDTHI</sequence>
<accession>A0A1C3K9P9</accession>
<evidence type="ECO:0000256" key="9">
    <source>
        <dbReference type="SAM" id="Phobius"/>
    </source>
</evidence>
<feature type="transmembrane region" description="Helical" evidence="9">
    <location>
        <begin position="459"/>
        <end position="481"/>
    </location>
</feature>
<dbReference type="GO" id="GO:0016020">
    <property type="term" value="C:membrane"/>
    <property type="evidence" value="ECO:0007669"/>
    <property type="project" value="UniProtKB-SubCell"/>
</dbReference>
<feature type="transmembrane region" description="Helical" evidence="9">
    <location>
        <begin position="521"/>
        <end position="540"/>
    </location>
</feature>
<dbReference type="InterPro" id="IPR036259">
    <property type="entry name" value="MFS_trans_sf"/>
</dbReference>
<reference evidence="10 11" key="1">
    <citation type="submission" date="2016-06" db="EMBL/GenBank/DDBJ databases">
        <authorList>
            <consortium name="Pathogen Informatics"/>
        </authorList>
    </citation>
    <scope>NUCLEOTIDE SEQUENCE [LARGE SCALE GENOMIC DNA]</scope>
    <source>
        <strain evidence="10">PmlGA01</strain>
    </source>
</reference>